<reference evidence="2" key="2">
    <citation type="submission" date="2021-04" db="EMBL/GenBank/DDBJ databases">
        <authorList>
            <person name="Gilroy R."/>
        </authorList>
    </citation>
    <scope>NUCLEOTIDE SEQUENCE</scope>
    <source>
        <strain evidence="2">6627</strain>
    </source>
</reference>
<dbReference type="CDD" id="cd00761">
    <property type="entry name" value="Glyco_tranf_GTA_type"/>
    <property type="match status" value="1"/>
</dbReference>
<dbReference type="Gene3D" id="3.90.550.10">
    <property type="entry name" value="Spore Coat Polysaccharide Biosynthesis Protein SpsA, Chain A"/>
    <property type="match status" value="1"/>
</dbReference>
<dbReference type="PANTHER" id="PTHR22916">
    <property type="entry name" value="GLYCOSYLTRANSFERASE"/>
    <property type="match status" value="1"/>
</dbReference>
<dbReference type="AlphaFoldDB" id="A0A9D2AB57"/>
<comment type="caution">
    <text evidence="2">The sequence shown here is derived from an EMBL/GenBank/DDBJ whole genome shotgun (WGS) entry which is preliminary data.</text>
</comment>
<dbReference type="Proteomes" id="UP000823963">
    <property type="component" value="Unassembled WGS sequence"/>
</dbReference>
<evidence type="ECO:0000259" key="1">
    <source>
        <dbReference type="Pfam" id="PF00535"/>
    </source>
</evidence>
<protein>
    <submittedName>
        <fullName evidence="2">Glycosyltransferase family 2 protein</fullName>
    </submittedName>
</protein>
<sequence length="245" mass="28944">MTNEHTFVICAYKESPYLEKCVQSLLKQTVASKIIIYTSTPNQSIKSIADKYSLELFTKNGGSIGKDWNNAMSFVKTKYMTIAHQDDLYEPEYLENIITSFESRKDTLIVFSDYGELTEQGYRLNSTNLKIKRLMLNVMMLSPRARNWRRFILGFGNPICCPAVSYNLDLLNDFQFNEQMKVSLDWYAWYEISSRKGRFQFVDEILMYHRIHEESETTNMIEDQTRTREDLEMYELFWPKPIAKL</sequence>
<evidence type="ECO:0000313" key="3">
    <source>
        <dbReference type="Proteomes" id="UP000823963"/>
    </source>
</evidence>
<dbReference type="SUPFAM" id="SSF53448">
    <property type="entry name" value="Nucleotide-diphospho-sugar transferases"/>
    <property type="match status" value="1"/>
</dbReference>
<dbReference type="InterPro" id="IPR001173">
    <property type="entry name" value="Glyco_trans_2-like"/>
</dbReference>
<dbReference type="PANTHER" id="PTHR22916:SF3">
    <property type="entry name" value="UDP-GLCNAC:BETAGAL BETA-1,3-N-ACETYLGLUCOSAMINYLTRANSFERASE-LIKE PROTEIN 1"/>
    <property type="match status" value="1"/>
</dbReference>
<dbReference type="InterPro" id="IPR029044">
    <property type="entry name" value="Nucleotide-diphossugar_trans"/>
</dbReference>
<proteinExistence type="predicted"/>
<reference evidence="2" key="1">
    <citation type="journal article" date="2021" name="PeerJ">
        <title>Extensive microbial diversity within the chicken gut microbiome revealed by metagenomics and culture.</title>
        <authorList>
            <person name="Gilroy R."/>
            <person name="Ravi A."/>
            <person name="Getino M."/>
            <person name="Pursley I."/>
            <person name="Horton D.L."/>
            <person name="Alikhan N.F."/>
            <person name="Baker D."/>
            <person name="Gharbi K."/>
            <person name="Hall N."/>
            <person name="Watson M."/>
            <person name="Adriaenssens E.M."/>
            <person name="Foster-Nyarko E."/>
            <person name="Jarju S."/>
            <person name="Secka A."/>
            <person name="Antonio M."/>
            <person name="Oren A."/>
            <person name="Chaudhuri R.R."/>
            <person name="La Ragione R."/>
            <person name="Hildebrand F."/>
            <person name="Pallen M.J."/>
        </authorList>
    </citation>
    <scope>NUCLEOTIDE SEQUENCE</scope>
    <source>
        <strain evidence="2">6627</strain>
    </source>
</reference>
<dbReference type="EMBL" id="DXFP01000067">
    <property type="protein sequence ID" value="HIX02485.1"/>
    <property type="molecule type" value="Genomic_DNA"/>
</dbReference>
<feature type="domain" description="Glycosyltransferase 2-like" evidence="1">
    <location>
        <begin position="7"/>
        <end position="136"/>
    </location>
</feature>
<name>A0A9D2AB57_9LACO</name>
<gene>
    <name evidence="2" type="ORF">H9861_07005</name>
</gene>
<dbReference type="Pfam" id="PF00535">
    <property type="entry name" value="Glycos_transf_2"/>
    <property type="match status" value="1"/>
</dbReference>
<dbReference type="GO" id="GO:0016758">
    <property type="term" value="F:hexosyltransferase activity"/>
    <property type="evidence" value="ECO:0007669"/>
    <property type="project" value="UniProtKB-ARBA"/>
</dbReference>
<evidence type="ECO:0000313" key="2">
    <source>
        <dbReference type="EMBL" id="HIX02485.1"/>
    </source>
</evidence>
<accession>A0A9D2AB57</accession>
<organism evidence="2 3">
    <name type="scientific">Candidatus Ligilactobacillus excrementigallinarum</name>
    <dbReference type="NCBI Taxonomy" id="2838641"/>
    <lineage>
        <taxon>Bacteria</taxon>
        <taxon>Bacillati</taxon>
        <taxon>Bacillota</taxon>
        <taxon>Bacilli</taxon>
        <taxon>Lactobacillales</taxon>
        <taxon>Lactobacillaceae</taxon>
        <taxon>Ligilactobacillus</taxon>
    </lineage>
</organism>
<feature type="non-terminal residue" evidence="2">
    <location>
        <position position="245"/>
    </location>
</feature>